<dbReference type="PANTHER" id="PTHR48258:SF4">
    <property type="entry name" value="DUF4216 DOMAIN-CONTAINING PROTEIN"/>
    <property type="match status" value="1"/>
</dbReference>
<accession>A0AAW2XZC0</accession>
<dbReference type="AlphaFoldDB" id="A0AAW2XZC0"/>
<organism evidence="3">
    <name type="scientific">Sesamum latifolium</name>
    <dbReference type="NCBI Taxonomy" id="2727402"/>
    <lineage>
        <taxon>Eukaryota</taxon>
        <taxon>Viridiplantae</taxon>
        <taxon>Streptophyta</taxon>
        <taxon>Embryophyta</taxon>
        <taxon>Tracheophyta</taxon>
        <taxon>Spermatophyta</taxon>
        <taxon>Magnoliopsida</taxon>
        <taxon>eudicotyledons</taxon>
        <taxon>Gunneridae</taxon>
        <taxon>Pentapetalae</taxon>
        <taxon>asterids</taxon>
        <taxon>lamiids</taxon>
        <taxon>Lamiales</taxon>
        <taxon>Pedaliaceae</taxon>
        <taxon>Sesamum</taxon>
    </lineage>
</organism>
<comment type="caution">
    <text evidence="3">The sequence shown here is derived from an EMBL/GenBank/DDBJ whole genome shotgun (WGS) entry which is preliminary data.</text>
</comment>
<reference evidence="3" key="1">
    <citation type="submission" date="2020-06" db="EMBL/GenBank/DDBJ databases">
        <authorList>
            <person name="Li T."/>
            <person name="Hu X."/>
            <person name="Zhang T."/>
            <person name="Song X."/>
            <person name="Zhang H."/>
            <person name="Dai N."/>
            <person name="Sheng W."/>
            <person name="Hou X."/>
            <person name="Wei L."/>
        </authorList>
    </citation>
    <scope>NUCLEOTIDE SEQUENCE</scope>
    <source>
        <strain evidence="3">KEN1</strain>
        <tissue evidence="3">Leaf</tissue>
    </source>
</reference>
<proteinExistence type="predicted"/>
<sequence>MPRRNDEHTNNDHGIQVSIFNYPVRASGAPEKRWLTGPERHIIEMYILTNCEVVAPYYDTENELLKSHYWDPSAEVTSVPCYYVNGYNFQTERHNTGKSIMNCGVCVCVKSSSYTNEDNDFYRIIEEIIQLTYPLIPDLHIVLFKCHWVDPVRGMKVHPRYHLVDVNFKKLYQKDEPFILAQQAVQVYFTQYPSLKRDKADCGTDNQTYDLCDPNGLQVMVDNQDAGTSRSQARQTDDNNEDDDEDRFEDDDTDDDEYELT</sequence>
<dbReference type="EMBL" id="JACGWN010000002">
    <property type="protein sequence ID" value="KAL0458534.1"/>
    <property type="molecule type" value="Genomic_DNA"/>
</dbReference>
<feature type="region of interest" description="Disordered" evidence="1">
    <location>
        <begin position="224"/>
        <end position="261"/>
    </location>
</feature>
<gene>
    <name evidence="3" type="ORF">Slati_0480600</name>
</gene>
<dbReference type="PANTHER" id="PTHR48258">
    <property type="entry name" value="DUF4218 DOMAIN-CONTAINING PROTEIN-RELATED"/>
    <property type="match status" value="1"/>
</dbReference>
<evidence type="ECO:0000259" key="2">
    <source>
        <dbReference type="Pfam" id="PF13952"/>
    </source>
</evidence>
<name>A0AAW2XZC0_9LAMI</name>
<feature type="domain" description="DUF4216" evidence="2">
    <location>
        <begin position="130"/>
        <end position="196"/>
    </location>
</feature>
<feature type="compositionally biased region" description="Polar residues" evidence="1">
    <location>
        <begin position="225"/>
        <end position="234"/>
    </location>
</feature>
<dbReference type="Pfam" id="PF13952">
    <property type="entry name" value="DUF4216"/>
    <property type="match status" value="1"/>
</dbReference>
<dbReference type="InterPro" id="IPR025312">
    <property type="entry name" value="DUF4216"/>
</dbReference>
<evidence type="ECO:0000313" key="3">
    <source>
        <dbReference type="EMBL" id="KAL0458534.1"/>
    </source>
</evidence>
<feature type="compositionally biased region" description="Acidic residues" evidence="1">
    <location>
        <begin position="238"/>
        <end position="261"/>
    </location>
</feature>
<protein>
    <recommendedName>
        <fullName evidence="2">DUF4216 domain-containing protein</fullName>
    </recommendedName>
</protein>
<reference evidence="3" key="2">
    <citation type="journal article" date="2024" name="Plant">
        <title>Genomic evolution and insights into agronomic trait innovations of Sesamum species.</title>
        <authorList>
            <person name="Miao H."/>
            <person name="Wang L."/>
            <person name="Qu L."/>
            <person name="Liu H."/>
            <person name="Sun Y."/>
            <person name="Le M."/>
            <person name="Wang Q."/>
            <person name="Wei S."/>
            <person name="Zheng Y."/>
            <person name="Lin W."/>
            <person name="Duan Y."/>
            <person name="Cao H."/>
            <person name="Xiong S."/>
            <person name="Wang X."/>
            <person name="Wei L."/>
            <person name="Li C."/>
            <person name="Ma Q."/>
            <person name="Ju M."/>
            <person name="Zhao R."/>
            <person name="Li G."/>
            <person name="Mu C."/>
            <person name="Tian Q."/>
            <person name="Mei H."/>
            <person name="Zhang T."/>
            <person name="Gao T."/>
            <person name="Zhang H."/>
        </authorList>
    </citation>
    <scope>NUCLEOTIDE SEQUENCE</scope>
    <source>
        <strain evidence="3">KEN1</strain>
    </source>
</reference>
<evidence type="ECO:0000256" key="1">
    <source>
        <dbReference type="SAM" id="MobiDB-lite"/>
    </source>
</evidence>